<proteinExistence type="inferred from homology"/>
<dbReference type="GO" id="GO:0006888">
    <property type="term" value="P:endoplasmic reticulum to Golgi vesicle-mediated transport"/>
    <property type="evidence" value="ECO:0007669"/>
    <property type="project" value="TreeGrafter"/>
</dbReference>
<dbReference type="OrthoDB" id="418131at2759"/>
<dbReference type="InterPro" id="IPR029704">
    <property type="entry name" value="STEEP-like"/>
</dbReference>
<protein>
    <recommendedName>
        <fullName evidence="3">STEEP1 domain-containing protein</fullName>
    </recommendedName>
</protein>
<dbReference type="Proteomes" id="UP000278143">
    <property type="component" value="Unassembled WGS sequence"/>
</dbReference>
<dbReference type="GO" id="GO:0005737">
    <property type="term" value="C:cytoplasm"/>
    <property type="evidence" value="ECO:0007669"/>
    <property type="project" value="GOC"/>
</dbReference>
<feature type="region of interest" description="Disordered" evidence="2">
    <location>
        <begin position="1"/>
        <end position="20"/>
    </location>
</feature>
<dbReference type="PANTHER" id="PTHR46355:SF1">
    <property type="entry name" value="STING ER EXIT PROTEIN"/>
    <property type="match status" value="1"/>
</dbReference>
<evidence type="ECO:0000313" key="5">
    <source>
        <dbReference type="Proteomes" id="UP000278143"/>
    </source>
</evidence>
<comment type="similarity">
    <text evidence="1">Belongs to the STEEP1 family.</text>
</comment>
<dbReference type="PANTHER" id="PTHR46355">
    <property type="entry name" value="UPF0428 PROTEIN CXORF56"/>
    <property type="match status" value="1"/>
</dbReference>
<accession>A0A4P9YVM8</accession>
<feature type="domain" description="STEEP1" evidence="3">
    <location>
        <begin position="19"/>
        <end position="126"/>
    </location>
</feature>
<evidence type="ECO:0000259" key="3">
    <source>
        <dbReference type="Pfam" id="PF25809"/>
    </source>
</evidence>
<dbReference type="GO" id="GO:0090158">
    <property type="term" value="P:endoplasmic reticulum membrane organization"/>
    <property type="evidence" value="ECO:0007669"/>
    <property type="project" value="TreeGrafter"/>
</dbReference>
<organism evidence="4 5">
    <name type="scientific">Syncephalis pseudoplumigaleata</name>
    <dbReference type="NCBI Taxonomy" id="1712513"/>
    <lineage>
        <taxon>Eukaryota</taxon>
        <taxon>Fungi</taxon>
        <taxon>Fungi incertae sedis</taxon>
        <taxon>Zoopagomycota</taxon>
        <taxon>Zoopagomycotina</taxon>
        <taxon>Zoopagomycetes</taxon>
        <taxon>Zoopagales</taxon>
        <taxon>Piptocephalidaceae</taxon>
        <taxon>Syncephalis</taxon>
    </lineage>
</organism>
<evidence type="ECO:0000256" key="1">
    <source>
        <dbReference type="ARBA" id="ARBA00024205"/>
    </source>
</evidence>
<reference evidence="5" key="1">
    <citation type="journal article" date="2018" name="Nat. Microbiol.">
        <title>Leveraging single-cell genomics to expand the fungal tree of life.</title>
        <authorList>
            <person name="Ahrendt S.R."/>
            <person name="Quandt C.A."/>
            <person name="Ciobanu D."/>
            <person name="Clum A."/>
            <person name="Salamov A."/>
            <person name="Andreopoulos B."/>
            <person name="Cheng J.F."/>
            <person name="Woyke T."/>
            <person name="Pelin A."/>
            <person name="Henrissat B."/>
            <person name="Reynolds N.K."/>
            <person name="Benny G.L."/>
            <person name="Smith M.E."/>
            <person name="James T.Y."/>
            <person name="Grigoriev I.V."/>
        </authorList>
    </citation>
    <scope>NUCLEOTIDE SEQUENCE [LARGE SCALE GENOMIC DNA]</scope>
    <source>
        <strain evidence="5">Benny S71-1</strain>
    </source>
</reference>
<evidence type="ECO:0000256" key="2">
    <source>
        <dbReference type="SAM" id="MobiDB-lite"/>
    </source>
</evidence>
<name>A0A4P9YVM8_9FUNG</name>
<dbReference type="EMBL" id="KZ991121">
    <property type="protein sequence ID" value="RKP23291.1"/>
    <property type="molecule type" value="Genomic_DNA"/>
</dbReference>
<evidence type="ECO:0000313" key="4">
    <source>
        <dbReference type="EMBL" id="RKP23291.1"/>
    </source>
</evidence>
<dbReference type="Pfam" id="PF25809">
    <property type="entry name" value="STEEP1"/>
    <property type="match status" value="1"/>
</dbReference>
<dbReference type="AlphaFoldDB" id="A0A4P9YVM8"/>
<keyword evidence="5" id="KW-1185">Reference proteome</keyword>
<dbReference type="InterPro" id="IPR057965">
    <property type="entry name" value="STEEP1_dom"/>
</dbReference>
<sequence>MPKIVSRTVISTSDQQPQEERPPLHTYYCICGEFALISDVQVELLPKRQTDLAAILSCERRVFRLHARDGDPLLLRRGESSYEKQFRKYCTRCNLWLAYQVPVQPDNDQPLPYLYIVDGALIGESSTGNGGSNIDSHAHQATTTTVNAV</sequence>
<gene>
    <name evidence="4" type="ORF">SYNPS1DRAFT_18845</name>
</gene>